<sequence>MNNEGTLKDFLRTTYRSGSPVPYVISAKVLFFVLIYTLDLLYETGVIINPLFEETLALFSLPKDWTAFLLQPWSLLTYSLVNRTIFELLFDCLWLYWTSRIFLNLLQTRQLVSLYISGIIIGGITYLAIGSFLHTGSSNFFSFLYSGSIGNAAIITALLLLVPHTEVRLFLFGNVTFRTIGLIYLALQLGYFVVIDHAAAVAYISGVFLGAGFMYALKEGNDWSNLFRRRPKRTLKVIHHRPKGPTYRSYRSDLPNQEVIDEILDKISSNGYDSLTNLEKEILFKASKQEK</sequence>
<evidence type="ECO:0000256" key="1">
    <source>
        <dbReference type="ARBA" id="ARBA00004141"/>
    </source>
</evidence>
<feature type="transmembrane region" description="Helical" evidence="5">
    <location>
        <begin position="21"/>
        <end position="42"/>
    </location>
</feature>
<dbReference type="Pfam" id="PF20216">
    <property type="entry name" value="DUF6576"/>
    <property type="match status" value="1"/>
</dbReference>
<reference evidence="8" key="1">
    <citation type="journal article" date="2019" name="Int. J. Syst. Evol. Microbiol.">
        <title>The Global Catalogue of Microorganisms (GCM) 10K type strain sequencing project: providing services to taxonomists for standard genome sequencing and annotation.</title>
        <authorList>
            <consortium name="The Broad Institute Genomics Platform"/>
            <consortium name="The Broad Institute Genome Sequencing Center for Infectious Disease"/>
            <person name="Wu L."/>
            <person name="Ma J."/>
        </authorList>
    </citation>
    <scope>NUCLEOTIDE SEQUENCE [LARGE SCALE GENOMIC DNA]</scope>
    <source>
        <strain evidence="8">KCTC 42248</strain>
    </source>
</reference>
<feature type="transmembrane region" description="Helical" evidence="5">
    <location>
        <begin position="169"/>
        <end position="194"/>
    </location>
</feature>
<dbReference type="Proteomes" id="UP001597393">
    <property type="component" value="Unassembled WGS sequence"/>
</dbReference>
<evidence type="ECO:0000256" key="4">
    <source>
        <dbReference type="ARBA" id="ARBA00023136"/>
    </source>
</evidence>
<dbReference type="RefSeq" id="WP_380867487.1">
    <property type="nucleotide sequence ID" value="NZ_JBHUMA010000004.1"/>
</dbReference>
<feature type="transmembrane region" description="Helical" evidence="5">
    <location>
        <begin position="111"/>
        <end position="134"/>
    </location>
</feature>
<protein>
    <submittedName>
        <fullName evidence="7">DUF6576 domain-containing protein</fullName>
    </submittedName>
</protein>
<name>A0ABW5NFT0_9SPHI</name>
<keyword evidence="3 5" id="KW-1133">Transmembrane helix</keyword>
<proteinExistence type="predicted"/>
<evidence type="ECO:0000256" key="2">
    <source>
        <dbReference type="ARBA" id="ARBA00022692"/>
    </source>
</evidence>
<comment type="caution">
    <text evidence="7">The sequence shown here is derived from an EMBL/GenBank/DDBJ whole genome shotgun (WGS) entry which is preliminary data.</text>
</comment>
<dbReference type="SUPFAM" id="SSF144091">
    <property type="entry name" value="Rhomboid-like"/>
    <property type="match status" value="1"/>
</dbReference>
<keyword evidence="2 5" id="KW-0812">Transmembrane</keyword>
<keyword evidence="8" id="KW-1185">Reference proteome</keyword>
<feature type="domain" description="DUF6576" evidence="6">
    <location>
        <begin position="256"/>
        <end position="288"/>
    </location>
</feature>
<dbReference type="InterPro" id="IPR035952">
    <property type="entry name" value="Rhomboid-like_sf"/>
</dbReference>
<evidence type="ECO:0000313" key="7">
    <source>
        <dbReference type="EMBL" id="MFD2597991.1"/>
    </source>
</evidence>
<comment type="subcellular location">
    <subcellularLocation>
        <location evidence="1">Membrane</location>
        <topology evidence="1">Multi-pass membrane protein</topology>
    </subcellularLocation>
</comment>
<gene>
    <name evidence="7" type="ORF">ACFSQ3_03420</name>
</gene>
<evidence type="ECO:0000256" key="3">
    <source>
        <dbReference type="ARBA" id="ARBA00022989"/>
    </source>
</evidence>
<evidence type="ECO:0000313" key="8">
    <source>
        <dbReference type="Proteomes" id="UP001597393"/>
    </source>
</evidence>
<dbReference type="Gene3D" id="1.20.1540.10">
    <property type="entry name" value="Rhomboid-like"/>
    <property type="match status" value="1"/>
</dbReference>
<feature type="transmembrane region" description="Helical" evidence="5">
    <location>
        <begin position="80"/>
        <end position="99"/>
    </location>
</feature>
<evidence type="ECO:0000259" key="6">
    <source>
        <dbReference type="Pfam" id="PF20216"/>
    </source>
</evidence>
<feature type="transmembrane region" description="Helical" evidence="5">
    <location>
        <begin position="140"/>
        <end position="162"/>
    </location>
</feature>
<keyword evidence="4 5" id="KW-0472">Membrane</keyword>
<dbReference type="InterPro" id="IPR046483">
    <property type="entry name" value="DUF6576"/>
</dbReference>
<evidence type="ECO:0000256" key="5">
    <source>
        <dbReference type="SAM" id="Phobius"/>
    </source>
</evidence>
<feature type="transmembrane region" description="Helical" evidence="5">
    <location>
        <begin position="200"/>
        <end position="217"/>
    </location>
</feature>
<dbReference type="EMBL" id="JBHUMA010000004">
    <property type="protein sequence ID" value="MFD2597991.1"/>
    <property type="molecule type" value="Genomic_DNA"/>
</dbReference>
<accession>A0ABW5NFT0</accession>
<organism evidence="7 8">
    <name type="scientific">Sphingobacterium corticis</name>
    <dbReference type="NCBI Taxonomy" id="1812823"/>
    <lineage>
        <taxon>Bacteria</taxon>
        <taxon>Pseudomonadati</taxon>
        <taxon>Bacteroidota</taxon>
        <taxon>Sphingobacteriia</taxon>
        <taxon>Sphingobacteriales</taxon>
        <taxon>Sphingobacteriaceae</taxon>
        <taxon>Sphingobacterium</taxon>
    </lineage>
</organism>